<dbReference type="InterPro" id="IPR014001">
    <property type="entry name" value="Helicase_ATP-bd"/>
</dbReference>
<keyword evidence="6 12" id="KW-0347">Helicase</keyword>
<dbReference type="RefSeq" id="WP_286136270.1">
    <property type="nucleotide sequence ID" value="NZ_BRPL01000002.1"/>
</dbReference>
<feature type="binding site" evidence="12">
    <location>
        <position position="511"/>
    </location>
    <ligand>
        <name>Zn(2+)</name>
        <dbReference type="ChEBI" id="CHEBI:29105"/>
        <label>1</label>
    </ligand>
</feature>
<dbReference type="SUPFAM" id="SSF52540">
    <property type="entry name" value="P-loop containing nucleoside triphosphate hydrolases"/>
    <property type="match status" value="2"/>
</dbReference>
<evidence type="ECO:0000313" key="15">
    <source>
        <dbReference type="EMBL" id="GLB46809.1"/>
    </source>
</evidence>
<dbReference type="Pfam" id="PF17764">
    <property type="entry name" value="PriA_3primeBD"/>
    <property type="match status" value="1"/>
</dbReference>
<accession>A0A9W6ET63</accession>
<keyword evidence="5 12" id="KW-0378">Hydrolase</keyword>
<dbReference type="GO" id="GO:0008270">
    <property type="term" value="F:zinc ion binding"/>
    <property type="evidence" value="ECO:0007669"/>
    <property type="project" value="UniProtKB-UniRule"/>
</dbReference>
<dbReference type="Gene3D" id="3.40.1440.60">
    <property type="entry name" value="PriA, 3(prime) DNA-binding domain"/>
    <property type="match status" value="1"/>
</dbReference>
<feature type="binding site" evidence="12">
    <location>
        <position position="535"/>
    </location>
    <ligand>
        <name>Zn(2+)</name>
        <dbReference type="ChEBI" id="CHEBI:29105"/>
        <label>2</label>
    </ligand>
</feature>
<reference evidence="15" key="2">
    <citation type="journal article" date="2023" name="PLoS ONE">
        <title>Philodulcilactobacillus myokoensis gen. nov., sp. nov., a fructophilic, acidophilic, and agar-phobic lactic acid bacterium isolated from fermented vegetable extracts.</title>
        <authorList>
            <person name="Kouya T."/>
            <person name="Ishiyama Y."/>
            <person name="Ohashi S."/>
            <person name="Kumakubo R."/>
            <person name="Yamazaki T."/>
            <person name="Otaki T."/>
        </authorList>
    </citation>
    <scope>NUCLEOTIDE SEQUENCE</scope>
    <source>
        <strain evidence="15">WR16-4</strain>
    </source>
</reference>
<keyword evidence="1 12" id="KW-0639">Primosome</keyword>
<protein>
    <recommendedName>
        <fullName evidence="12">Replication restart protein PriA</fullName>
    </recommendedName>
    <alternativeName>
        <fullName evidence="12">ATP-dependent DNA helicase PriA</fullName>
        <ecNumber evidence="12">5.6.2.4</ecNumber>
    </alternativeName>
    <alternativeName>
        <fullName evidence="12">DNA 3'-5' helicase PriA</fullName>
    </alternativeName>
</protein>
<evidence type="ECO:0000259" key="13">
    <source>
        <dbReference type="PROSITE" id="PS51192"/>
    </source>
</evidence>
<dbReference type="InterPro" id="IPR006935">
    <property type="entry name" value="Helicase/UvrB_N"/>
</dbReference>
<comment type="catalytic activity">
    <reaction evidence="11 12">
        <text>ATP + H2O = ADP + phosphate + H(+)</text>
        <dbReference type="Rhea" id="RHEA:13065"/>
        <dbReference type="ChEBI" id="CHEBI:15377"/>
        <dbReference type="ChEBI" id="CHEBI:15378"/>
        <dbReference type="ChEBI" id="CHEBI:30616"/>
        <dbReference type="ChEBI" id="CHEBI:43474"/>
        <dbReference type="ChEBI" id="CHEBI:456216"/>
        <dbReference type="EC" id="5.6.2.4"/>
    </reaction>
</comment>
<comment type="similarity">
    <text evidence="12">Belongs to the helicase family. PriA subfamily.</text>
</comment>
<dbReference type="GO" id="GO:1990077">
    <property type="term" value="C:primosome complex"/>
    <property type="evidence" value="ECO:0007669"/>
    <property type="project" value="UniProtKB-UniRule"/>
</dbReference>
<dbReference type="GO" id="GO:0003677">
    <property type="term" value="F:DNA binding"/>
    <property type="evidence" value="ECO:0007669"/>
    <property type="project" value="UniProtKB-UniRule"/>
</dbReference>
<keyword evidence="7 12" id="KW-0862">Zinc</keyword>
<evidence type="ECO:0000256" key="7">
    <source>
        <dbReference type="ARBA" id="ARBA00022833"/>
    </source>
</evidence>
<feature type="binding site" evidence="12">
    <location>
        <position position="538"/>
    </location>
    <ligand>
        <name>Zn(2+)</name>
        <dbReference type="ChEBI" id="CHEBI:29105"/>
        <label>2</label>
    </ligand>
</feature>
<feature type="domain" description="Helicase C-terminal" evidence="14">
    <location>
        <begin position="543"/>
        <end position="697"/>
    </location>
</feature>
<dbReference type="InterPro" id="IPR041222">
    <property type="entry name" value="PriA_3primeBD"/>
</dbReference>
<dbReference type="Proteomes" id="UP001144204">
    <property type="component" value="Unassembled WGS sequence"/>
</dbReference>
<dbReference type="FunFam" id="3.40.1440.60:FF:000001">
    <property type="entry name" value="Primosomal protein N"/>
    <property type="match status" value="1"/>
</dbReference>
<evidence type="ECO:0000256" key="6">
    <source>
        <dbReference type="ARBA" id="ARBA00022806"/>
    </source>
</evidence>
<comment type="subunit">
    <text evidence="12">Component of the replication restart primosome.</text>
</comment>
<dbReference type="EC" id="5.6.2.4" evidence="12"/>
<gene>
    <name evidence="12 15" type="primary">priA</name>
    <name evidence="15" type="ORF">WR164_07880</name>
</gene>
<feature type="binding site" evidence="12">
    <location>
        <position position="520"/>
    </location>
    <ligand>
        <name>Zn(2+)</name>
        <dbReference type="ChEBI" id="CHEBI:29105"/>
        <label>2</label>
    </ligand>
</feature>
<comment type="function">
    <text evidence="12">Initiates the restart of stalled replication forks, which reloads the replicative helicase on sites other than the origin of replication. Recognizes and binds to abandoned replication forks and remodels them to uncover a helicase loading site. Promotes assembly of the primosome at these replication forks.</text>
</comment>
<dbReference type="Pfam" id="PF00271">
    <property type="entry name" value="Helicase_C"/>
    <property type="match status" value="1"/>
</dbReference>
<evidence type="ECO:0000256" key="9">
    <source>
        <dbReference type="ARBA" id="ARBA00023125"/>
    </source>
</evidence>
<dbReference type="HAMAP" id="MF_00983">
    <property type="entry name" value="PriA"/>
    <property type="match status" value="1"/>
</dbReference>
<feature type="binding site" evidence="12">
    <location>
        <position position="548"/>
    </location>
    <ligand>
        <name>Zn(2+)</name>
        <dbReference type="ChEBI" id="CHEBI:29105"/>
        <label>1</label>
    </ligand>
</feature>
<dbReference type="CDD" id="cd17929">
    <property type="entry name" value="DEXHc_priA"/>
    <property type="match status" value="1"/>
</dbReference>
<dbReference type="FunFam" id="3.40.50.300:FF:000489">
    <property type="entry name" value="Primosome assembly protein PriA"/>
    <property type="match status" value="1"/>
</dbReference>
<keyword evidence="3 12" id="KW-0479">Metal-binding</keyword>
<dbReference type="Pfam" id="PF18319">
    <property type="entry name" value="Zn_ribbon_PriA"/>
    <property type="match status" value="1"/>
</dbReference>
<comment type="cofactor">
    <cofactor evidence="12">
        <name>Zn(2+)</name>
        <dbReference type="ChEBI" id="CHEBI:29105"/>
    </cofactor>
    <text evidence="12">Binds 2 zinc ions per subunit.</text>
</comment>
<dbReference type="Pfam" id="PF18074">
    <property type="entry name" value="PriA_C"/>
    <property type="match status" value="1"/>
</dbReference>
<dbReference type="GO" id="GO:0043138">
    <property type="term" value="F:3'-5' DNA helicase activity"/>
    <property type="evidence" value="ECO:0007669"/>
    <property type="project" value="UniProtKB-EC"/>
</dbReference>
<evidence type="ECO:0000256" key="12">
    <source>
        <dbReference type="HAMAP-Rule" id="MF_00983"/>
    </source>
</evidence>
<dbReference type="GO" id="GO:0005524">
    <property type="term" value="F:ATP binding"/>
    <property type="evidence" value="ECO:0007669"/>
    <property type="project" value="UniProtKB-UniRule"/>
</dbReference>
<dbReference type="PROSITE" id="PS51194">
    <property type="entry name" value="HELICASE_CTER"/>
    <property type="match status" value="1"/>
</dbReference>
<dbReference type="EMBL" id="BRPL01000002">
    <property type="protein sequence ID" value="GLB46809.1"/>
    <property type="molecule type" value="Genomic_DNA"/>
</dbReference>
<dbReference type="PANTHER" id="PTHR30580:SF0">
    <property type="entry name" value="PRIMOSOMAL PROTEIN N"/>
    <property type="match status" value="1"/>
</dbReference>
<comment type="catalytic activity">
    <reaction evidence="12">
        <text>Couples ATP hydrolysis with the unwinding of duplex DNA by translocating in the 3'-5' direction.</text>
        <dbReference type="EC" id="5.6.2.4"/>
    </reaction>
</comment>
<dbReference type="AlphaFoldDB" id="A0A9W6ET63"/>
<feature type="domain" description="Helicase ATP-binding" evidence="13">
    <location>
        <begin position="280"/>
        <end position="446"/>
    </location>
</feature>
<proteinExistence type="inferred from homology"/>
<keyword evidence="16" id="KW-1185">Reference proteome</keyword>
<keyword evidence="4 12" id="KW-0547">Nucleotide-binding</keyword>
<dbReference type="InterPro" id="IPR040498">
    <property type="entry name" value="PriA_CRR"/>
</dbReference>
<dbReference type="PANTHER" id="PTHR30580">
    <property type="entry name" value="PRIMOSOMAL PROTEIN N"/>
    <property type="match status" value="1"/>
</dbReference>
<dbReference type="SMART" id="SM00490">
    <property type="entry name" value="HELICc"/>
    <property type="match status" value="1"/>
</dbReference>
<feature type="binding site" evidence="12">
    <location>
        <position position="508"/>
    </location>
    <ligand>
        <name>Zn(2+)</name>
        <dbReference type="ChEBI" id="CHEBI:29105"/>
        <label>1</label>
    </ligand>
</feature>
<sequence>MELAEILVDVPTMQTNQPYTYQIPTFMKEELQRGMRVVVPFGHRKVQGIVMNVVHHGTFNGRLKSIDSLMDLSPVINDEMYHLSFWLAQKTFSFQITCLLTMLPSVMKAKYQKLIKLLQPTHNQSINDIFHGQKVISFNSNSLSDEQIKLLLKLKRQKKIQVNYVVKNQAKSKKEIAVRSKLSKHQLKQALEQIPKNSVAQITVLKFFIQHYDISSVKQSFLTKLNHVSASTIKNMQDKGWLIRFKVEQYRNPYQRPIKRNYPLKLNYHQKVAVNAITRSVDQQNSNVFLLEGVTGSGKTEVYLQSIQKALIHNRTALMLVPEISLTPQMVNRVKGRFGNLVAILHSGLSRGEKYDEWRRINNGNAKVVVGVRSAIFAPLKNIGIIVMDEEHDDSYKQEDAPRYSTREVAKWRGKYNHCPVVLGSATPSLESRARAGKNVYHLLKLPERINHQALPQIKIVDMREQIANYGVKNFSKPLLASIKEKINRHEQVVLMLNRRGYSSFIMCRDCGFVLKCPNCDISLTLHMSSHTMRCHYCGHEEPIPTKCPNCGSKRIGHYGSGTEKVERELQQLIPEAKIIRMDVDTTRRKGSHERILNRFGQGKANILLGTQMIAKGLDFPNVTLVGVLNADTALQLPDFRSGEKTFQLLTQVSGRAGRAKKSGTVYIQTYNPDNYAIRLAETQNYERFYTKEMGIRHAAGYPPYYFTVRITVSDLKEVRSAGEANVVFHYLQNHLSDQTILLGPTQSTILKIKRRYYYQIIIKYKREKNLNSVLSHILMNTQKDFRRGLRVEIDPNPLKFI</sequence>
<dbReference type="GO" id="GO:0006302">
    <property type="term" value="P:double-strand break repair"/>
    <property type="evidence" value="ECO:0007669"/>
    <property type="project" value="InterPro"/>
</dbReference>
<dbReference type="Gene3D" id="3.40.50.300">
    <property type="entry name" value="P-loop containing nucleotide triphosphate hydrolases"/>
    <property type="match status" value="2"/>
</dbReference>
<dbReference type="GO" id="GO:0006270">
    <property type="term" value="P:DNA replication initiation"/>
    <property type="evidence" value="ECO:0007669"/>
    <property type="project" value="TreeGrafter"/>
</dbReference>
<dbReference type="GO" id="GO:0016787">
    <property type="term" value="F:hydrolase activity"/>
    <property type="evidence" value="ECO:0007669"/>
    <property type="project" value="UniProtKB-KW"/>
</dbReference>
<reference evidence="15" key="1">
    <citation type="submission" date="2022-07" db="EMBL/GenBank/DDBJ databases">
        <authorList>
            <person name="Kouya T."/>
            <person name="Ishiyama Y."/>
        </authorList>
    </citation>
    <scope>NUCLEOTIDE SEQUENCE</scope>
    <source>
        <strain evidence="15">WR16-4</strain>
    </source>
</reference>
<dbReference type="PROSITE" id="PS51192">
    <property type="entry name" value="HELICASE_ATP_BIND_1"/>
    <property type="match status" value="1"/>
</dbReference>
<evidence type="ECO:0000256" key="10">
    <source>
        <dbReference type="ARBA" id="ARBA00023235"/>
    </source>
</evidence>
<evidence type="ECO:0000256" key="5">
    <source>
        <dbReference type="ARBA" id="ARBA00022801"/>
    </source>
</evidence>
<dbReference type="NCBIfam" id="NF004066">
    <property type="entry name" value="PRK05580.1-3"/>
    <property type="match status" value="1"/>
</dbReference>
<keyword evidence="9 12" id="KW-0238">DNA-binding</keyword>
<evidence type="ECO:0000256" key="11">
    <source>
        <dbReference type="ARBA" id="ARBA00048988"/>
    </source>
</evidence>
<dbReference type="InterPro" id="IPR042115">
    <property type="entry name" value="PriA_3primeBD_sf"/>
</dbReference>
<dbReference type="Pfam" id="PF04851">
    <property type="entry name" value="ResIII"/>
    <property type="match status" value="1"/>
</dbReference>
<evidence type="ECO:0000256" key="1">
    <source>
        <dbReference type="ARBA" id="ARBA00022515"/>
    </source>
</evidence>
<dbReference type="NCBIfam" id="TIGR00595">
    <property type="entry name" value="priA"/>
    <property type="match status" value="1"/>
</dbReference>
<feature type="binding site" evidence="12">
    <location>
        <position position="517"/>
    </location>
    <ligand>
        <name>Zn(2+)</name>
        <dbReference type="ChEBI" id="CHEBI:29105"/>
        <label>2</label>
    </ligand>
</feature>
<name>A0A9W6ET63_9LACO</name>
<evidence type="ECO:0000259" key="14">
    <source>
        <dbReference type="PROSITE" id="PS51194"/>
    </source>
</evidence>
<evidence type="ECO:0000256" key="3">
    <source>
        <dbReference type="ARBA" id="ARBA00022723"/>
    </source>
</evidence>
<keyword evidence="2 12" id="KW-0235">DNA replication</keyword>
<keyword evidence="8 12" id="KW-0067">ATP-binding</keyword>
<dbReference type="InterPro" id="IPR001650">
    <property type="entry name" value="Helicase_C-like"/>
</dbReference>
<keyword evidence="10 12" id="KW-0413">Isomerase</keyword>
<dbReference type="InterPro" id="IPR027417">
    <property type="entry name" value="P-loop_NTPase"/>
</dbReference>
<comment type="caution">
    <text evidence="15">The sequence shown here is derived from an EMBL/GenBank/DDBJ whole genome shotgun (WGS) entry which is preliminary data.</text>
</comment>
<evidence type="ECO:0000313" key="16">
    <source>
        <dbReference type="Proteomes" id="UP001144204"/>
    </source>
</evidence>
<evidence type="ECO:0000256" key="8">
    <source>
        <dbReference type="ARBA" id="ARBA00022840"/>
    </source>
</evidence>
<dbReference type="GO" id="GO:0006310">
    <property type="term" value="P:DNA recombination"/>
    <property type="evidence" value="ECO:0007669"/>
    <property type="project" value="InterPro"/>
</dbReference>
<evidence type="ECO:0000256" key="4">
    <source>
        <dbReference type="ARBA" id="ARBA00022741"/>
    </source>
</evidence>
<dbReference type="InterPro" id="IPR041236">
    <property type="entry name" value="PriA_C"/>
</dbReference>
<organism evidence="15 16">
    <name type="scientific">Philodulcilactobacillus myokoensis</name>
    <dbReference type="NCBI Taxonomy" id="2929573"/>
    <lineage>
        <taxon>Bacteria</taxon>
        <taxon>Bacillati</taxon>
        <taxon>Bacillota</taxon>
        <taxon>Bacilli</taxon>
        <taxon>Lactobacillales</taxon>
        <taxon>Lactobacillaceae</taxon>
        <taxon>Philodulcilactobacillus</taxon>
    </lineage>
</organism>
<dbReference type="SMART" id="SM00487">
    <property type="entry name" value="DEXDc"/>
    <property type="match status" value="1"/>
</dbReference>
<dbReference type="InterPro" id="IPR005259">
    <property type="entry name" value="PriA"/>
</dbReference>
<feature type="binding site" evidence="12">
    <location>
        <position position="551"/>
    </location>
    <ligand>
        <name>Zn(2+)</name>
        <dbReference type="ChEBI" id="CHEBI:29105"/>
        <label>1</label>
    </ligand>
</feature>
<evidence type="ECO:0000256" key="2">
    <source>
        <dbReference type="ARBA" id="ARBA00022705"/>
    </source>
</evidence>
<dbReference type="GO" id="GO:0006269">
    <property type="term" value="P:DNA replication, synthesis of primer"/>
    <property type="evidence" value="ECO:0007669"/>
    <property type="project" value="UniProtKB-KW"/>
</dbReference>
<dbReference type="CDD" id="cd18804">
    <property type="entry name" value="SF2_C_priA"/>
    <property type="match status" value="1"/>
</dbReference>